<reference evidence="1 2" key="1">
    <citation type="submission" date="2016-06" db="EMBL/GenBank/DDBJ databases">
        <title>Genome sequence of endosymbiont of Candidatus Endolucinida thiodiazotropha.</title>
        <authorList>
            <person name="Poehlein A."/>
            <person name="Koenig S."/>
            <person name="Heiden S.E."/>
            <person name="Thuermer A."/>
            <person name="Voget S."/>
            <person name="Daniel R."/>
            <person name="Markert S."/>
            <person name="Gros O."/>
            <person name="Schweder T."/>
        </authorList>
    </citation>
    <scope>NUCLEOTIDE SEQUENCE [LARGE SCALE GENOMIC DNA]</scope>
    <source>
        <strain evidence="1 2">COS</strain>
    </source>
</reference>
<dbReference type="AlphaFoldDB" id="A0A7Z1ADF4"/>
<proteinExistence type="predicted"/>
<organism evidence="1 2">
    <name type="scientific">Candidatus Thiodiazotropha endolucinida</name>
    <dbReference type="NCBI Taxonomy" id="1655433"/>
    <lineage>
        <taxon>Bacteria</taxon>
        <taxon>Pseudomonadati</taxon>
        <taxon>Pseudomonadota</taxon>
        <taxon>Gammaproteobacteria</taxon>
        <taxon>Chromatiales</taxon>
        <taxon>Sedimenticolaceae</taxon>
        <taxon>Candidatus Thiodiazotropha</taxon>
    </lineage>
</organism>
<evidence type="ECO:0000313" key="1">
    <source>
        <dbReference type="EMBL" id="ODJ85870.1"/>
    </source>
</evidence>
<comment type="caution">
    <text evidence="1">The sequence shown here is derived from an EMBL/GenBank/DDBJ whole genome shotgun (WGS) entry which is preliminary data.</text>
</comment>
<protein>
    <submittedName>
        <fullName evidence="1">Uncharacterized protein</fullName>
    </submittedName>
</protein>
<sequence>MWHNQLHALLNLNWAPELLKYLSLVLILTFTALDSAMAEKGQSIMFQPEEHPFMEPPNEADDEAAQCTQLAKQIEALKGKPQRRHAALERYRLMCTDKAQTE</sequence>
<dbReference type="Proteomes" id="UP000094769">
    <property type="component" value="Unassembled WGS sequence"/>
</dbReference>
<evidence type="ECO:0000313" key="2">
    <source>
        <dbReference type="Proteomes" id="UP000094769"/>
    </source>
</evidence>
<accession>A0A7Z1ADF4</accession>
<name>A0A7Z1ADF4_9GAMM</name>
<gene>
    <name evidence="1" type="ORF">CODIS_39200</name>
</gene>
<dbReference type="EMBL" id="MARB01000033">
    <property type="protein sequence ID" value="ODJ85870.1"/>
    <property type="molecule type" value="Genomic_DNA"/>
</dbReference>
<keyword evidence="2" id="KW-1185">Reference proteome</keyword>